<protein>
    <submittedName>
        <fullName evidence="2">Polysaccharide pyruvyl transferase family protein</fullName>
    </submittedName>
</protein>
<sequence>MTRVVVVNAFERGNRGDAALLSVLLDQIRRALPGARIAIAGFEHPARWPEFEGVPNLGSFRRYSGEEDIPRLRRILRKLSLLPVVALAAARLPRRLRLAAARLLPAEPRRELHALATADLVVSLGGGYLNGRANFASDLNILFLLLPLWLAERFGVRVVTGPQSYGPFPRRLQRVLVRHVLGRADAVLVREDISRERLTEIGLPPHLLTRSVDSAFAFETRSDRDWRTALAVPADARIAMVTARQWLDDAGQHRYERALAAGIRHLLGRGYHVVLVPQVTCAFQGDDDRRVNTRLAAGLDHARLRVLGDDTFDHRDARALYAEADLVIGTRFHSVIFALTAHVPCLAIEYEHKTAGIMRDLGLAEWVVGIAEVRETTLPALLDSLVDHRDDYRRHLREVLPPYARRARDLRHLLDAA</sequence>
<keyword evidence="3" id="KW-1185">Reference proteome</keyword>
<evidence type="ECO:0000313" key="2">
    <source>
        <dbReference type="EMBL" id="MBB1158012.1"/>
    </source>
</evidence>
<keyword evidence="2" id="KW-0808">Transferase</keyword>
<dbReference type="Pfam" id="PF04230">
    <property type="entry name" value="PS_pyruv_trans"/>
    <property type="match status" value="1"/>
</dbReference>
<comment type="caution">
    <text evidence="2">The sequence shown here is derived from an EMBL/GenBank/DDBJ whole genome shotgun (WGS) entry which is preliminary data.</text>
</comment>
<organism evidence="2 3">
    <name type="scientific">Amycolatopsis dendrobii</name>
    <dbReference type="NCBI Taxonomy" id="2760662"/>
    <lineage>
        <taxon>Bacteria</taxon>
        <taxon>Bacillati</taxon>
        <taxon>Actinomycetota</taxon>
        <taxon>Actinomycetes</taxon>
        <taxon>Pseudonocardiales</taxon>
        <taxon>Pseudonocardiaceae</taxon>
        <taxon>Amycolatopsis</taxon>
    </lineage>
</organism>
<dbReference type="SUPFAM" id="SSF53756">
    <property type="entry name" value="UDP-Glycosyltransferase/glycogen phosphorylase"/>
    <property type="match status" value="1"/>
</dbReference>
<dbReference type="PANTHER" id="PTHR36836:SF1">
    <property type="entry name" value="COLANIC ACID BIOSYNTHESIS PROTEIN WCAK"/>
    <property type="match status" value="1"/>
</dbReference>
<dbReference type="AlphaFoldDB" id="A0A7W3W4B1"/>
<reference evidence="2 3" key="1">
    <citation type="submission" date="2020-08" db="EMBL/GenBank/DDBJ databases">
        <title>Amycolatopsis sp. nov. DR6-1 isolated from Dendrobium heterocarpum.</title>
        <authorList>
            <person name="Tedsree N."/>
            <person name="Kuncharoen N."/>
            <person name="Likhitwitayawuid K."/>
            <person name="Tanasupawat S."/>
        </authorList>
    </citation>
    <scope>NUCLEOTIDE SEQUENCE [LARGE SCALE GENOMIC DNA]</scope>
    <source>
        <strain evidence="2 3">DR6-1</strain>
    </source>
</reference>
<evidence type="ECO:0000259" key="1">
    <source>
        <dbReference type="Pfam" id="PF04230"/>
    </source>
</evidence>
<dbReference type="InterPro" id="IPR007345">
    <property type="entry name" value="Polysacch_pyruvyl_Trfase"/>
</dbReference>
<proteinExistence type="predicted"/>
<name>A0A7W3W4B1_9PSEU</name>
<gene>
    <name evidence="2" type="ORF">H4281_33110</name>
</gene>
<dbReference type="GO" id="GO:0016740">
    <property type="term" value="F:transferase activity"/>
    <property type="evidence" value="ECO:0007669"/>
    <property type="project" value="UniProtKB-KW"/>
</dbReference>
<dbReference type="Proteomes" id="UP000526734">
    <property type="component" value="Unassembled WGS sequence"/>
</dbReference>
<evidence type="ECO:0000313" key="3">
    <source>
        <dbReference type="Proteomes" id="UP000526734"/>
    </source>
</evidence>
<dbReference type="RefSeq" id="WP_182894787.1">
    <property type="nucleotide sequence ID" value="NZ_JACGZW010000012.1"/>
</dbReference>
<dbReference type="PANTHER" id="PTHR36836">
    <property type="entry name" value="COLANIC ACID BIOSYNTHESIS PROTEIN WCAK"/>
    <property type="match status" value="1"/>
</dbReference>
<accession>A0A7W3W4B1</accession>
<dbReference type="EMBL" id="JACGZW010000012">
    <property type="protein sequence ID" value="MBB1158012.1"/>
    <property type="molecule type" value="Genomic_DNA"/>
</dbReference>
<feature type="domain" description="Polysaccharide pyruvyl transferase" evidence="1">
    <location>
        <begin position="14"/>
        <end position="352"/>
    </location>
</feature>